<accession>A0ABZ0NEL8</accession>
<organism evidence="1 2">
    <name type="scientific">Cercospora beticola</name>
    <name type="common">Sugarbeet leaf spot fungus</name>
    <dbReference type="NCBI Taxonomy" id="122368"/>
    <lineage>
        <taxon>Eukaryota</taxon>
        <taxon>Fungi</taxon>
        <taxon>Dikarya</taxon>
        <taxon>Ascomycota</taxon>
        <taxon>Pezizomycotina</taxon>
        <taxon>Dothideomycetes</taxon>
        <taxon>Dothideomycetidae</taxon>
        <taxon>Mycosphaerellales</taxon>
        <taxon>Mycosphaerellaceae</taxon>
        <taxon>Cercospora</taxon>
    </lineage>
</organism>
<reference evidence="1 2" key="1">
    <citation type="submission" date="2023-09" db="EMBL/GenBank/DDBJ databases">
        <title>Complete-Gapless Cercospora beticola genome.</title>
        <authorList>
            <person name="Wyatt N.A."/>
            <person name="Spanner R.E."/>
            <person name="Bolton M.D."/>
        </authorList>
    </citation>
    <scope>NUCLEOTIDE SEQUENCE [LARGE SCALE GENOMIC DNA]</scope>
    <source>
        <strain evidence="1">Cb09-40</strain>
    </source>
</reference>
<dbReference type="RefSeq" id="XP_065458348.1">
    <property type="nucleotide sequence ID" value="XM_065602276.1"/>
</dbReference>
<gene>
    <name evidence="1" type="ORF">RHO25_002588</name>
</gene>
<dbReference type="GeneID" id="90643871"/>
<sequence>MENHKPAFGPQETETIFNEKWVSKLKAYSSEVMRPVFMGSSDVEDKIFLSMRRGVQLVVDFRKEARVMESESDASMDNTIAKGLEQLVSGIEITINLHLRARCQEFKSKRPTRQVLDQMAEIANFMKEAQTEGLWNSNT</sequence>
<name>A0ABZ0NEL8_CERBT</name>
<proteinExistence type="predicted"/>
<keyword evidence="2" id="KW-1185">Reference proteome</keyword>
<evidence type="ECO:0000313" key="2">
    <source>
        <dbReference type="Proteomes" id="UP001302367"/>
    </source>
</evidence>
<protein>
    <submittedName>
        <fullName evidence="1">Uncharacterized protein</fullName>
    </submittedName>
</protein>
<dbReference type="Proteomes" id="UP001302367">
    <property type="component" value="Chromosome 2"/>
</dbReference>
<evidence type="ECO:0000313" key="1">
    <source>
        <dbReference type="EMBL" id="WPA97977.1"/>
    </source>
</evidence>
<dbReference type="EMBL" id="CP134185">
    <property type="protein sequence ID" value="WPA97977.1"/>
    <property type="molecule type" value="Genomic_DNA"/>
</dbReference>